<keyword evidence="2" id="KW-1185">Reference proteome</keyword>
<dbReference type="Proteomes" id="UP001374535">
    <property type="component" value="Chromosome 5"/>
</dbReference>
<accession>A0AAQ3NLK7</accession>
<evidence type="ECO:0000313" key="2">
    <source>
        <dbReference type="Proteomes" id="UP001374535"/>
    </source>
</evidence>
<evidence type="ECO:0000313" key="1">
    <source>
        <dbReference type="EMBL" id="WVZ12720.1"/>
    </source>
</evidence>
<organism evidence="1 2">
    <name type="scientific">Vigna mungo</name>
    <name type="common">Black gram</name>
    <name type="synonym">Phaseolus mungo</name>
    <dbReference type="NCBI Taxonomy" id="3915"/>
    <lineage>
        <taxon>Eukaryota</taxon>
        <taxon>Viridiplantae</taxon>
        <taxon>Streptophyta</taxon>
        <taxon>Embryophyta</taxon>
        <taxon>Tracheophyta</taxon>
        <taxon>Spermatophyta</taxon>
        <taxon>Magnoliopsida</taxon>
        <taxon>eudicotyledons</taxon>
        <taxon>Gunneridae</taxon>
        <taxon>Pentapetalae</taxon>
        <taxon>rosids</taxon>
        <taxon>fabids</taxon>
        <taxon>Fabales</taxon>
        <taxon>Fabaceae</taxon>
        <taxon>Papilionoideae</taxon>
        <taxon>50 kb inversion clade</taxon>
        <taxon>NPAAA clade</taxon>
        <taxon>indigoferoid/millettioid clade</taxon>
        <taxon>Phaseoleae</taxon>
        <taxon>Vigna</taxon>
    </lineage>
</organism>
<proteinExistence type="predicted"/>
<name>A0AAQ3NLK7_VIGMU</name>
<reference evidence="1 2" key="1">
    <citation type="journal article" date="2023" name="Life. Sci Alliance">
        <title>Evolutionary insights into 3D genome organization and epigenetic landscape of Vigna mungo.</title>
        <authorList>
            <person name="Junaid A."/>
            <person name="Singh B."/>
            <person name="Bhatia S."/>
        </authorList>
    </citation>
    <scope>NUCLEOTIDE SEQUENCE [LARGE SCALE GENOMIC DNA]</scope>
    <source>
        <strain evidence="1">Urdbean</strain>
    </source>
</reference>
<dbReference type="EMBL" id="CP144696">
    <property type="protein sequence ID" value="WVZ12720.1"/>
    <property type="molecule type" value="Genomic_DNA"/>
</dbReference>
<dbReference type="AlphaFoldDB" id="A0AAQ3NLK7"/>
<protein>
    <submittedName>
        <fullName evidence="1">Uncharacterized protein</fullName>
    </submittedName>
</protein>
<sequence>MHLGETFLHLRREKKENIARFASMDDDFANCAAYGSMKKTNLVVGEDDGLGALHNGDKDCCADNEALDLDDSWFHDLGEIATLMVVTMEVARDGATSQHHGDFGRSLWRQWRFGGLKVEEDGDMAVVKCHLNTVVHT</sequence>
<gene>
    <name evidence="1" type="ORF">V8G54_017250</name>
</gene>